<dbReference type="PATRIC" id="fig|1297742.4.peg.5585"/>
<evidence type="ECO:0008006" key="3">
    <source>
        <dbReference type="Google" id="ProtNLM"/>
    </source>
</evidence>
<evidence type="ECO:0000313" key="1">
    <source>
        <dbReference type="EMBL" id="AKQ68580.1"/>
    </source>
</evidence>
<accession>A0A0H4X4R3</accession>
<dbReference type="AlphaFoldDB" id="A0A0H4X4R3"/>
<dbReference type="EMBL" id="CP012109">
    <property type="protein sequence ID" value="AKQ68580.1"/>
    <property type="molecule type" value="Genomic_DNA"/>
</dbReference>
<protein>
    <recommendedName>
        <fullName evidence="3">BNR repeat domain protein</fullName>
    </recommendedName>
</protein>
<proteinExistence type="predicted"/>
<dbReference type="KEGG" id="mym:A176_005492"/>
<dbReference type="RefSeq" id="WP_002635557.1">
    <property type="nucleotide sequence ID" value="NZ_CP012109.1"/>
</dbReference>
<gene>
    <name evidence="1" type="ORF">A176_005492</name>
</gene>
<reference evidence="1 2" key="1">
    <citation type="journal article" date="2016" name="PLoS ONE">
        <title>Complete Genome Sequence and Comparative Genomics of a Novel Myxobacterium Myxococcus hansupus.</title>
        <authorList>
            <person name="Sharma G."/>
            <person name="Narwani T."/>
            <person name="Subramanian S."/>
        </authorList>
    </citation>
    <scope>NUCLEOTIDE SEQUENCE [LARGE SCALE GENOMIC DNA]</scope>
    <source>
        <strain evidence="2">mixupus</strain>
    </source>
</reference>
<dbReference type="OrthoDB" id="5490366at2"/>
<name>A0A0H4X4R3_9BACT</name>
<evidence type="ECO:0000313" key="2">
    <source>
        <dbReference type="Proteomes" id="UP000009026"/>
    </source>
</evidence>
<organism evidence="1 2">
    <name type="scientific">Pseudomyxococcus hansupus</name>
    <dbReference type="NCBI Taxonomy" id="1297742"/>
    <lineage>
        <taxon>Bacteria</taxon>
        <taxon>Pseudomonadati</taxon>
        <taxon>Myxococcota</taxon>
        <taxon>Myxococcia</taxon>
        <taxon>Myxococcales</taxon>
        <taxon>Cystobacterineae</taxon>
        <taxon>Myxococcaceae</taxon>
        <taxon>Pseudomyxococcus</taxon>
    </lineage>
</organism>
<keyword evidence="2" id="KW-1185">Reference proteome</keyword>
<sequence length="315" mass="33479">MSDSEARQFVLDALLLVKAVPIAADRIAVLCHYQPALAEGLHLSQVLTVDFDGRWSDIGRFRWHGVDMALRGGAELLVLGRDGQVGSILAGNVSESWLEEGRAMGPMRGIVSSGDATLAFGMNRHVYISDSTTWRRFEHGFDDTAPGAEIDFDALLDDMGGLNAVARTSADSVIAVGMNGEIWRSPIARDAWVKEASSTHVGLSAVCIEEDGAEVAAGQAGIVLRNTGGAHWTEQPYTGPQRLDFTGAVAVPGGVLLADGHALRRLRSGTLEQVTMGTPEVVPAVKLSAGFGLVVGCAPKELFFSRDGLSWTLLL</sequence>
<dbReference type="Proteomes" id="UP000009026">
    <property type="component" value="Chromosome"/>
</dbReference>